<name>A0AC60A284_RANTA</name>
<reference evidence="1" key="2">
    <citation type="submission" date="2025-03" db="EMBL/GenBank/DDBJ databases">
        <authorList>
            <consortium name="ELIXIR-Norway"/>
            <consortium name="Elixir Norway"/>
        </authorList>
    </citation>
    <scope>NUCLEOTIDE SEQUENCE</scope>
</reference>
<sequence length="200" mass="21107">MYGRGPCHPMPSAAMPVTTVTPAAQRTSDPEGTRTTAGREPPPTAEPFISTHRPPRLRSPSGPLRSSSVSMREWSVKVPDPRGSKASTPTREGLAEAWPKPCSLGPRNPVVGQRDPGSERPPPLGGRDEGEVCCGFQWVAVVRALRPRKTEPKLSECAPSSPTHRGPGPGAPGSPARRRCRPGPQFTCPPEARGPGGPPG</sequence>
<dbReference type="Proteomes" id="UP001162501">
    <property type="component" value="Chromosome 7"/>
</dbReference>
<accession>A0AC60A284</accession>
<protein>
    <submittedName>
        <fullName evidence="1">Uncharacterized protein</fullName>
    </submittedName>
</protein>
<organism evidence="1 2">
    <name type="scientific">Rangifer tarandus platyrhynchus</name>
    <name type="common">Svalbard reindeer</name>
    <dbReference type="NCBI Taxonomy" id="3082113"/>
    <lineage>
        <taxon>Eukaryota</taxon>
        <taxon>Metazoa</taxon>
        <taxon>Chordata</taxon>
        <taxon>Craniata</taxon>
        <taxon>Vertebrata</taxon>
        <taxon>Euteleostomi</taxon>
        <taxon>Mammalia</taxon>
        <taxon>Eutheria</taxon>
        <taxon>Laurasiatheria</taxon>
        <taxon>Artiodactyla</taxon>
        <taxon>Ruminantia</taxon>
        <taxon>Pecora</taxon>
        <taxon>Cervidae</taxon>
        <taxon>Odocoileinae</taxon>
        <taxon>Rangifer</taxon>
    </lineage>
</organism>
<evidence type="ECO:0000313" key="2">
    <source>
        <dbReference type="Proteomes" id="UP001162501"/>
    </source>
</evidence>
<gene>
    <name evidence="1" type="ORF">MRATA1EN22A_LOCUS25983</name>
</gene>
<proteinExistence type="predicted"/>
<evidence type="ECO:0000313" key="1">
    <source>
        <dbReference type="EMBL" id="CAN0549544.1"/>
    </source>
</evidence>
<dbReference type="EMBL" id="OX596091">
    <property type="protein sequence ID" value="CAN0549544.1"/>
    <property type="molecule type" value="Genomic_DNA"/>
</dbReference>
<reference evidence="1" key="1">
    <citation type="submission" date="2023-05" db="EMBL/GenBank/DDBJ databases">
        <authorList>
            <consortium name="ELIXIR-Norway"/>
        </authorList>
    </citation>
    <scope>NUCLEOTIDE SEQUENCE</scope>
</reference>